<feature type="transmembrane region" description="Helical" evidence="18">
    <location>
        <begin position="162"/>
        <end position="182"/>
    </location>
</feature>
<evidence type="ECO:0000256" key="14">
    <source>
        <dbReference type="ARBA" id="ARBA00022777"/>
    </source>
</evidence>
<dbReference type="RefSeq" id="WP_069446170.1">
    <property type="nucleotide sequence ID" value="NZ_MDCJ01000002.1"/>
</dbReference>
<evidence type="ECO:0000256" key="4">
    <source>
        <dbReference type="ARBA" id="ARBA00011909"/>
    </source>
</evidence>
<dbReference type="PATRIC" id="fig|45658.8.peg.817"/>
<dbReference type="InterPro" id="IPR004718">
    <property type="entry name" value="PTS_IIC_mtl"/>
</dbReference>
<dbReference type="PANTHER" id="PTHR30181:SF2">
    <property type="entry name" value="PTS SYSTEM MANNITOL-SPECIFIC EIICBA COMPONENT"/>
    <property type="match status" value="1"/>
</dbReference>
<sequence length="650" mass="68894">MISPDAKIKIQNFGRFLSNMVMPNIGAFIAWGFITALFIPTGWLPNETLASMVGPMITYLLPLLIGYTGGKLVGGDRGAVVGAITTMGVIVGTDIPMFMGAMMVGPMGGWAIKKFDNYIDGKVKSGFEMLVNNFSAGIIGMLCAILAFIFIGPFVKILSGGLAAGVNFLVSAHLLPLTSIFVEPAKILFLNNAINHGIFSPLGIQQASETGQSIFFLIEANPGPGLGILLAYMVFGKGTARQTAGGASIIHFFGGIHEIYFPYILMNPRLILAAIAGGMTGVFVLTIFNAGIVSPASPGSIFAILLMTQKGSIVGVLASIAAATGVSFAVAALLMKTQTATEEDGDAAALEKATSQMKDMKSASKNDAVVSSQSKGDVDLATVQSIIVACDAGMGSSAMGASMLRKKVQGAGLNIHVTNLAINSLPESADIVITHKDLTGRARKHAPNAHHISLTNFLDSEMYNQLVTKLLAAQNQSAANDDQMVKVSVMAANDDRFEPQQPSVFQIQRENIYLGLKAANKEEAIRFAGNKLVELGYAEPEYVDAMFEREALVPTYLGEFIAVPHGTVEAKDRVKKTGIVICQYPAGIQFTEDDDDVAKLVIGIAAKNDEHIQVITTITNALDEPEVIEKLTSTNDVEEILNILGGQKAA</sequence>
<keyword evidence="7" id="KW-1003">Cell membrane</keyword>
<keyword evidence="8" id="KW-0997">Cell inner membrane</keyword>
<keyword evidence="11 22" id="KW-0808">Transferase</keyword>
<dbReference type="SUPFAM" id="SSF52794">
    <property type="entry name" value="PTS system IIB component-like"/>
    <property type="match status" value="1"/>
</dbReference>
<dbReference type="Pfam" id="PF00359">
    <property type="entry name" value="PTS_EIIA_2"/>
    <property type="match status" value="1"/>
</dbReference>
<keyword evidence="6" id="KW-0813">Transport</keyword>
<dbReference type="Proteomes" id="UP000095131">
    <property type="component" value="Unassembled WGS sequence"/>
</dbReference>
<evidence type="ECO:0000256" key="3">
    <source>
        <dbReference type="ARBA" id="ARBA00011738"/>
    </source>
</evidence>
<feature type="transmembrane region" description="Helical" evidence="18">
    <location>
        <begin position="313"/>
        <end position="335"/>
    </location>
</feature>
<keyword evidence="14" id="KW-0418">Kinase</keyword>
<dbReference type="NCBIfam" id="TIGR00851">
    <property type="entry name" value="mtlA"/>
    <property type="match status" value="1"/>
</dbReference>
<dbReference type="GO" id="GO:0016301">
    <property type="term" value="F:kinase activity"/>
    <property type="evidence" value="ECO:0007669"/>
    <property type="project" value="UniProtKB-KW"/>
</dbReference>
<evidence type="ECO:0000256" key="9">
    <source>
        <dbReference type="ARBA" id="ARBA00022553"/>
    </source>
</evidence>
<comment type="caution">
    <text evidence="22">The sequence shown here is derived from an EMBL/GenBank/DDBJ whole genome shotgun (WGS) entry which is preliminary data.</text>
</comment>
<reference evidence="22 23" key="1">
    <citation type="submission" date="2016-08" db="EMBL/GenBank/DDBJ databases">
        <title>Genome sequencing of Vibrio scophthalmi strain FP3289, an isolated from Paralichthys olivaceus.</title>
        <authorList>
            <person name="Han H.-J."/>
        </authorList>
    </citation>
    <scope>NUCLEOTIDE SEQUENCE [LARGE SCALE GENOMIC DNA]</scope>
    <source>
        <strain evidence="22 23">FP3289</strain>
    </source>
</reference>
<evidence type="ECO:0000256" key="12">
    <source>
        <dbReference type="ARBA" id="ARBA00022683"/>
    </source>
</evidence>
<dbReference type="Gene3D" id="3.40.50.2300">
    <property type="match status" value="1"/>
</dbReference>
<evidence type="ECO:0000256" key="6">
    <source>
        <dbReference type="ARBA" id="ARBA00022448"/>
    </source>
</evidence>
<evidence type="ECO:0000256" key="11">
    <source>
        <dbReference type="ARBA" id="ARBA00022679"/>
    </source>
</evidence>
<dbReference type="InterPro" id="IPR003352">
    <property type="entry name" value="PTS_EIIC"/>
</dbReference>
<evidence type="ECO:0000259" key="20">
    <source>
        <dbReference type="PROSITE" id="PS51099"/>
    </source>
</evidence>
<dbReference type="CDD" id="cd00211">
    <property type="entry name" value="PTS_IIA_fru"/>
    <property type="match status" value="1"/>
</dbReference>
<evidence type="ECO:0000313" key="22">
    <source>
        <dbReference type="EMBL" id="ODS10568.1"/>
    </source>
</evidence>
<evidence type="ECO:0000259" key="21">
    <source>
        <dbReference type="PROSITE" id="PS51104"/>
    </source>
</evidence>
<dbReference type="SUPFAM" id="SSF55804">
    <property type="entry name" value="Phoshotransferase/anion transport protein"/>
    <property type="match status" value="1"/>
</dbReference>
<dbReference type="NCBIfam" id="NF011663">
    <property type="entry name" value="PRK15083.1"/>
    <property type="match status" value="1"/>
</dbReference>
<evidence type="ECO:0000256" key="10">
    <source>
        <dbReference type="ARBA" id="ARBA00022597"/>
    </source>
</evidence>
<dbReference type="EC" id="2.7.1.197" evidence="4"/>
<dbReference type="InterPro" id="IPR002178">
    <property type="entry name" value="PTS_EIIA_type-2_dom"/>
</dbReference>
<accession>A0A1E3WLD7</accession>
<organism evidence="22 23">
    <name type="scientific">Vibrio scophthalmi</name>
    <dbReference type="NCBI Taxonomy" id="45658"/>
    <lineage>
        <taxon>Bacteria</taxon>
        <taxon>Pseudomonadati</taxon>
        <taxon>Pseudomonadota</taxon>
        <taxon>Gammaproteobacteria</taxon>
        <taxon>Vibrionales</taxon>
        <taxon>Vibrionaceae</taxon>
        <taxon>Vibrio</taxon>
    </lineage>
</organism>
<feature type="transmembrane region" description="Helical" evidence="18">
    <location>
        <begin position="134"/>
        <end position="155"/>
    </location>
</feature>
<dbReference type="InterPro" id="IPR050893">
    <property type="entry name" value="Sugar_PTS"/>
</dbReference>
<evidence type="ECO:0000256" key="13">
    <source>
        <dbReference type="ARBA" id="ARBA00022692"/>
    </source>
</evidence>
<evidence type="ECO:0000256" key="5">
    <source>
        <dbReference type="ARBA" id="ARBA00015039"/>
    </source>
</evidence>
<dbReference type="EMBL" id="MDCJ01000002">
    <property type="protein sequence ID" value="ODS10568.1"/>
    <property type="molecule type" value="Genomic_DNA"/>
</dbReference>
<dbReference type="GO" id="GO:0022872">
    <property type="term" value="F:protein-N(PI)-phosphohistidine-mannitol phosphotransferase system transmembrane transporter activity"/>
    <property type="evidence" value="ECO:0007669"/>
    <property type="project" value="InterPro"/>
</dbReference>
<dbReference type="PROSITE" id="PS00372">
    <property type="entry name" value="PTS_EIIA_TYPE_2_HIS"/>
    <property type="match status" value="1"/>
</dbReference>
<dbReference type="InterPro" id="IPR013014">
    <property type="entry name" value="PTS_EIIC_2"/>
</dbReference>
<feature type="transmembrane region" description="Helical" evidence="18">
    <location>
        <begin position="214"/>
        <end position="235"/>
    </location>
</feature>
<dbReference type="Gene3D" id="3.40.930.10">
    <property type="entry name" value="Mannitol-specific EII, Chain A"/>
    <property type="match status" value="1"/>
</dbReference>
<feature type="transmembrane region" description="Helical" evidence="18">
    <location>
        <begin position="79"/>
        <end position="99"/>
    </location>
</feature>
<dbReference type="FunFam" id="3.40.50.2300:FF:000047">
    <property type="entry name" value="PTS system mannitol-specific transporter subunit IICBA"/>
    <property type="match status" value="1"/>
</dbReference>
<evidence type="ECO:0000259" key="19">
    <source>
        <dbReference type="PROSITE" id="PS51094"/>
    </source>
</evidence>
<dbReference type="InterPro" id="IPR029503">
    <property type="entry name" value="PTS_EIIB_mannitol"/>
</dbReference>
<keyword evidence="13 18" id="KW-0812">Transmembrane</keyword>
<comment type="catalytic activity">
    <reaction evidence="1">
        <text>D-mannitol(out) + N(pros)-phospho-L-histidyl-[protein] = D-mannitol 1-phosphate(in) + L-histidyl-[protein]</text>
        <dbReference type="Rhea" id="RHEA:33363"/>
        <dbReference type="Rhea" id="RHEA-COMP:9745"/>
        <dbReference type="Rhea" id="RHEA-COMP:9746"/>
        <dbReference type="ChEBI" id="CHEBI:16899"/>
        <dbReference type="ChEBI" id="CHEBI:29979"/>
        <dbReference type="ChEBI" id="CHEBI:61381"/>
        <dbReference type="ChEBI" id="CHEBI:64837"/>
        <dbReference type="EC" id="2.7.1.197"/>
    </reaction>
</comment>
<evidence type="ECO:0000313" key="23">
    <source>
        <dbReference type="Proteomes" id="UP000095131"/>
    </source>
</evidence>
<feature type="domain" description="PTS EIIC type-2" evidence="21">
    <location>
        <begin position="13"/>
        <end position="342"/>
    </location>
</feature>
<dbReference type="PROSITE" id="PS51099">
    <property type="entry name" value="PTS_EIIB_TYPE_2"/>
    <property type="match status" value="1"/>
</dbReference>
<dbReference type="OrthoDB" id="9814222at2"/>
<evidence type="ECO:0000256" key="8">
    <source>
        <dbReference type="ARBA" id="ARBA00022519"/>
    </source>
</evidence>
<dbReference type="InterPro" id="IPR036095">
    <property type="entry name" value="PTS_EIIB-like_sf"/>
</dbReference>
<keyword evidence="15 18" id="KW-1133">Transmembrane helix</keyword>
<comment type="subunit">
    <text evidence="3">Homodimer.</text>
</comment>
<gene>
    <name evidence="22" type="primary">mtlA</name>
    <name evidence="22" type="ORF">VSF3289_00827</name>
</gene>
<dbReference type="PROSITE" id="PS51104">
    <property type="entry name" value="PTS_EIIC_TYPE_2"/>
    <property type="match status" value="1"/>
</dbReference>
<dbReference type="Pfam" id="PF02378">
    <property type="entry name" value="PTS_EIIC"/>
    <property type="match status" value="1"/>
</dbReference>
<name>A0A1E3WLD7_9VIBR</name>
<dbReference type="GO" id="GO:0005886">
    <property type="term" value="C:plasma membrane"/>
    <property type="evidence" value="ECO:0007669"/>
    <property type="project" value="UniProtKB-SubCell"/>
</dbReference>
<feature type="transmembrane region" description="Helical" evidence="18">
    <location>
        <begin position="271"/>
        <end position="292"/>
    </location>
</feature>
<evidence type="ECO:0000256" key="15">
    <source>
        <dbReference type="ARBA" id="ARBA00022989"/>
    </source>
</evidence>
<keyword evidence="12" id="KW-0598">Phosphotransferase system</keyword>
<dbReference type="Pfam" id="PF02302">
    <property type="entry name" value="PTS_IIB"/>
    <property type="match status" value="1"/>
</dbReference>
<evidence type="ECO:0000256" key="1">
    <source>
        <dbReference type="ARBA" id="ARBA00001655"/>
    </source>
</evidence>
<feature type="transmembrane region" description="Helical" evidence="18">
    <location>
        <begin position="49"/>
        <end position="67"/>
    </location>
</feature>
<dbReference type="InterPro" id="IPR003501">
    <property type="entry name" value="PTS_EIIB_2/3"/>
</dbReference>
<keyword evidence="16 18" id="KW-0472">Membrane</keyword>
<dbReference type="InterPro" id="IPR016152">
    <property type="entry name" value="PTrfase/Anion_transptr"/>
</dbReference>
<evidence type="ECO:0000256" key="7">
    <source>
        <dbReference type="ARBA" id="ARBA00022475"/>
    </source>
</evidence>
<keyword evidence="10" id="KW-0762">Sugar transport</keyword>
<feature type="domain" description="PTS EIIB type-2" evidence="20">
    <location>
        <begin position="384"/>
        <end position="475"/>
    </location>
</feature>
<dbReference type="AlphaFoldDB" id="A0A1E3WLD7"/>
<feature type="transmembrane region" description="Helical" evidence="18">
    <location>
        <begin position="247"/>
        <end position="265"/>
    </location>
</feature>
<dbReference type="CDD" id="cd05567">
    <property type="entry name" value="PTS_IIB_mannitol"/>
    <property type="match status" value="1"/>
</dbReference>
<evidence type="ECO:0000256" key="17">
    <source>
        <dbReference type="ARBA" id="ARBA00030684"/>
    </source>
</evidence>
<evidence type="ECO:0000256" key="18">
    <source>
        <dbReference type="SAM" id="Phobius"/>
    </source>
</evidence>
<evidence type="ECO:0000256" key="2">
    <source>
        <dbReference type="ARBA" id="ARBA00004429"/>
    </source>
</evidence>
<comment type="subcellular location">
    <subcellularLocation>
        <location evidence="2">Cell inner membrane</location>
        <topology evidence="2">Multi-pass membrane protein</topology>
    </subcellularLocation>
</comment>
<feature type="domain" description="PTS EIIA type-2" evidence="19">
    <location>
        <begin position="505"/>
        <end position="647"/>
    </location>
</feature>
<dbReference type="GO" id="GO:0090563">
    <property type="term" value="F:protein-phosphocysteine-sugar phosphotransferase activity"/>
    <property type="evidence" value="ECO:0007669"/>
    <property type="project" value="TreeGrafter"/>
</dbReference>
<dbReference type="PROSITE" id="PS51094">
    <property type="entry name" value="PTS_EIIA_TYPE_2"/>
    <property type="match status" value="1"/>
</dbReference>
<protein>
    <recommendedName>
        <fullName evidence="5">PTS system mannitol-specific EIICBA component</fullName>
        <ecNumber evidence="4">2.7.1.197</ecNumber>
    </recommendedName>
    <alternativeName>
        <fullName evidence="17">EIICBA-Mtl</fullName>
    </alternativeName>
</protein>
<dbReference type="GO" id="GO:0009401">
    <property type="term" value="P:phosphoenolpyruvate-dependent sugar phosphotransferase system"/>
    <property type="evidence" value="ECO:0007669"/>
    <property type="project" value="UniProtKB-KW"/>
</dbReference>
<dbReference type="PANTHER" id="PTHR30181">
    <property type="entry name" value="MANNITOL PERMEASE IIC COMPONENT"/>
    <property type="match status" value="1"/>
</dbReference>
<dbReference type="InterPro" id="IPR013011">
    <property type="entry name" value="PTS_EIIB_2"/>
</dbReference>
<evidence type="ECO:0000256" key="16">
    <source>
        <dbReference type="ARBA" id="ARBA00023136"/>
    </source>
</evidence>
<feature type="transmembrane region" description="Helical" evidence="18">
    <location>
        <begin position="21"/>
        <end position="43"/>
    </location>
</feature>
<keyword evidence="9" id="KW-0597">Phosphoprotein</keyword>
<proteinExistence type="predicted"/>